<dbReference type="InterPro" id="IPR036388">
    <property type="entry name" value="WH-like_DNA-bd_sf"/>
</dbReference>
<dbReference type="Gene3D" id="2.30.30.100">
    <property type="match status" value="1"/>
</dbReference>
<dbReference type="EC" id="6.3.4.15" evidence="6"/>
<dbReference type="InterPro" id="IPR036390">
    <property type="entry name" value="WH_DNA-bd_sf"/>
</dbReference>
<feature type="domain" description="BPL/LPL catalytic" evidence="7">
    <location>
        <begin position="77"/>
        <end position="256"/>
    </location>
</feature>
<dbReference type="eggNOG" id="COG0340">
    <property type="taxonomic scope" value="Bacteria"/>
</dbReference>
<gene>
    <name evidence="6" type="primary">birA</name>
    <name evidence="8" type="ORF">SPV1_07891</name>
</gene>
<dbReference type="GO" id="GO:0005737">
    <property type="term" value="C:cytoplasm"/>
    <property type="evidence" value="ECO:0007669"/>
    <property type="project" value="TreeGrafter"/>
</dbReference>
<dbReference type="SUPFAM" id="SSF55681">
    <property type="entry name" value="Class II aaRS and biotin synthetases"/>
    <property type="match status" value="1"/>
</dbReference>
<name>Q0EZ24_9PROT</name>
<dbReference type="GO" id="GO:0003677">
    <property type="term" value="F:DNA binding"/>
    <property type="evidence" value="ECO:0007669"/>
    <property type="project" value="UniProtKB-UniRule"/>
</dbReference>
<dbReference type="Pfam" id="PF02237">
    <property type="entry name" value="BPL_C"/>
    <property type="match status" value="1"/>
</dbReference>
<dbReference type="Proteomes" id="UP000005297">
    <property type="component" value="Unassembled WGS sequence"/>
</dbReference>
<keyword evidence="6" id="KW-0805">Transcription regulation</keyword>
<dbReference type="Gene3D" id="3.30.930.10">
    <property type="entry name" value="Bira Bifunctional Protein, Domain 2"/>
    <property type="match status" value="1"/>
</dbReference>
<dbReference type="Pfam" id="PF03099">
    <property type="entry name" value="BPL_LplA_LipB"/>
    <property type="match status" value="1"/>
</dbReference>
<keyword evidence="2 6" id="KW-0547">Nucleotide-binding</keyword>
<feature type="binding site" evidence="6">
    <location>
        <begin position="118"/>
        <end position="120"/>
    </location>
    <ligand>
        <name>biotin</name>
        <dbReference type="ChEBI" id="CHEBI:57586"/>
    </ligand>
</feature>
<dbReference type="GO" id="GO:0005524">
    <property type="term" value="F:ATP binding"/>
    <property type="evidence" value="ECO:0007669"/>
    <property type="project" value="UniProtKB-UniRule"/>
</dbReference>
<dbReference type="InterPro" id="IPR003142">
    <property type="entry name" value="BPL_C"/>
</dbReference>
<dbReference type="OrthoDB" id="9807064at2"/>
<comment type="catalytic activity">
    <reaction evidence="5 6">
        <text>biotin + L-lysyl-[protein] + ATP = N(6)-biotinyl-L-lysyl-[protein] + AMP + diphosphate + H(+)</text>
        <dbReference type="Rhea" id="RHEA:11756"/>
        <dbReference type="Rhea" id="RHEA-COMP:9752"/>
        <dbReference type="Rhea" id="RHEA-COMP:10505"/>
        <dbReference type="ChEBI" id="CHEBI:15378"/>
        <dbReference type="ChEBI" id="CHEBI:29969"/>
        <dbReference type="ChEBI" id="CHEBI:30616"/>
        <dbReference type="ChEBI" id="CHEBI:33019"/>
        <dbReference type="ChEBI" id="CHEBI:57586"/>
        <dbReference type="ChEBI" id="CHEBI:83144"/>
        <dbReference type="ChEBI" id="CHEBI:456215"/>
        <dbReference type="EC" id="6.3.4.15"/>
    </reaction>
</comment>
<keyword evidence="3 6" id="KW-0067">ATP-binding</keyword>
<organism evidence="8 9">
    <name type="scientific">Mariprofundus ferrooxydans PV-1</name>
    <dbReference type="NCBI Taxonomy" id="314345"/>
    <lineage>
        <taxon>Bacteria</taxon>
        <taxon>Pseudomonadati</taxon>
        <taxon>Pseudomonadota</taxon>
        <taxon>Candidatius Mariprofundia</taxon>
        <taxon>Mariprofundales</taxon>
        <taxon>Mariprofundaceae</taxon>
        <taxon>Mariprofundus</taxon>
    </lineage>
</organism>
<reference evidence="8 9" key="1">
    <citation type="submission" date="2006-09" db="EMBL/GenBank/DDBJ databases">
        <authorList>
            <person name="Emerson D."/>
            <person name="Ferriera S."/>
            <person name="Johnson J."/>
            <person name="Kravitz S."/>
            <person name="Halpern A."/>
            <person name="Remington K."/>
            <person name="Beeson K."/>
            <person name="Tran B."/>
            <person name="Rogers Y.-H."/>
            <person name="Friedman R."/>
            <person name="Venter J.C."/>
        </authorList>
    </citation>
    <scope>NUCLEOTIDE SEQUENCE [LARGE SCALE GENOMIC DNA]</scope>
    <source>
        <strain evidence="8 9">PV-1</strain>
    </source>
</reference>
<dbReference type="InterPro" id="IPR013196">
    <property type="entry name" value="HTH_11"/>
</dbReference>
<keyword evidence="6" id="KW-0238">DNA-binding</keyword>
<dbReference type="PANTHER" id="PTHR12835:SF5">
    <property type="entry name" value="BIOTIN--PROTEIN LIGASE"/>
    <property type="match status" value="1"/>
</dbReference>
<comment type="function">
    <text evidence="6">Acts both as a biotin--[acetyl-CoA-carboxylase] ligase and a repressor.</text>
</comment>
<dbReference type="HOGENOM" id="CLU_051096_0_0_0"/>
<comment type="caution">
    <text evidence="8">The sequence shown here is derived from an EMBL/GenBank/DDBJ whole genome shotgun (WGS) entry which is preliminary data.</text>
</comment>
<dbReference type="InterPro" id="IPR004143">
    <property type="entry name" value="BPL_LPL_catalytic"/>
</dbReference>
<feature type="DNA-binding region" description="H-T-H motif" evidence="6">
    <location>
        <begin position="21"/>
        <end position="40"/>
    </location>
</feature>
<dbReference type="PROSITE" id="PS51733">
    <property type="entry name" value="BPL_LPL_CATALYTIC"/>
    <property type="match status" value="1"/>
</dbReference>
<evidence type="ECO:0000313" key="9">
    <source>
        <dbReference type="Proteomes" id="UP000005297"/>
    </source>
</evidence>
<feature type="binding site" evidence="6">
    <location>
        <begin position="90"/>
        <end position="92"/>
    </location>
    <ligand>
        <name>biotin</name>
        <dbReference type="ChEBI" id="CHEBI:57586"/>
    </ligand>
</feature>
<evidence type="ECO:0000313" key="8">
    <source>
        <dbReference type="EMBL" id="EAU54600.1"/>
    </source>
</evidence>
<keyword evidence="4 6" id="KW-0092">Biotin</keyword>
<sequence length="319" mass="34683">MHNVREHILNRLSLSQSPVSGDAIAAELGLSRAAVWKHIQALKKGGEAIEAYPGKGYMLPAPVLTAAQLQARLSTTHLGHRLLLVDETGSTNQDVMRLAEHGEPDGLVMIAKRQTTGRGRLGRRWHTVPESLAVSVLLRPALPPEKVPQLSLLTAVALHEALQVYVPALRIKWPNDLMCHGGKLAGILTEMRAEPGSVHAVVLGFGINLNPPADGWPADITQPAIDLATAAGRSMSRLEVVAGVLNVLDAWYDRYLRQGFDPVREAWWQAHAASDQAVRVHDGRGYLHGMARGLDHDGALLLETEEGMRRIIAGELEIL</sequence>
<keyword evidence="1 6" id="KW-0436">Ligase</keyword>
<keyword evidence="6" id="KW-0678">Repressor</keyword>
<dbReference type="FunCoup" id="Q0EZ24">
    <property type="interactions" value="409"/>
</dbReference>
<dbReference type="RefSeq" id="WP_009849102.1">
    <property type="nucleotide sequence ID" value="NZ_DS022294.1"/>
</dbReference>
<dbReference type="InterPro" id="IPR008988">
    <property type="entry name" value="Transcriptional_repressor_C"/>
</dbReference>
<dbReference type="AlphaFoldDB" id="Q0EZ24"/>
<evidence type="ECO:0000259" key="7">
    <source>
        <dbReference type="PROSITE" id="PS51733"/>
    </source>
</evidence>
<dbReference type="InParanoid" id="Q0EZ24"/>
<feature type="binding site" evidence="6">
    <location>
        <position position="183"/>
    </location>
    <ligand>
        <name>biotin</name>
        <dbReference type="ChEBI" id="CHEBI:57586"/>
    </ligand>
</feature>
<dbReference type="NCBIfam" id="TIGR00121">
    <property type="entry name" value="birA_ligase"/>
    <property type="match status" value="1"/>
</dbReference>
<dbReference type="InterPro" id="IPR004408">
    <property type="entry name" value="Biotin_CoA_COase_ligase"/>
</dbReference>
<evidence type="ECO:0000256" key="5">
    <source>
        <dbReference type="ARBA" id="ARBA00047846"/>
    </source>
</evidence>
<evidence type="ECO:0000256" key="4">
    <source>
        <dbReference type="ARBA" id="ARBA00023267"/>
    </source>
</evidence>
<evidence type="ECO:0000256" key="2">
    <source>
        <dbReference type="ARBA" id="ARBA00022741"/>
    </source>
</evidence>
<proteinExistence type="inferred from homology"/>
<dbReference type="HAMAP" id="MF_00978">
    <property type="entry name" value="Bifunct_BirA"/>
    <property type="match status" value="1"/>
</dbReference>
<keyword evidence="9" id="KW-1185">Reference proteome</keyword>
<dbReference type="Gene3D" id="1.10.10.10">
    <property type="entry name" value="Winged helix-like DNA-binding domain superfamily/Winged helix DNA-binding domain"/>
    <property type="match status" value="1"/>
</dbReference>
<comment type="similarity">
    <text evidence="6">Belongs to the biotin--protein ligase family.</text>
</comment>
<dbReference type="STRING" id="314344.AL013_00115"/>
<dbReference type="GO" id="GO:0006355">
    <property type="term" value="P:regulation of DNA-templated transcription"/>
    <property type="evidence" value="ECO:0007669"/>
    <property type="project" value="UniProtKB-UniRule"/>
</dbReference>
<dbReference type="EMBL" id="AATS01000007">
    <property type="protein sequence ID" value="EAU54600.1"/>
    <property type="molecule type" value="Genomic_DNA"/>
</dbReference>
<dbReference type="InterPro" id="IPR045864">
    <property type="entry name" value="aa-tRNA-synth_II/BPL/LPL"/>
</dbReference>
<feature type="binding site" evidence="6">
    <location>
        <position position="114"/>
    </location>
    <ligand>
        <name>biotin</name>
        <dbReference type="ChEBI" id="CHEBI:57586"/>
    </ligand>
</feature>
<dbReference type="CDD" id="cd16442">
    <property type="entry name" value="BPL"/>
    <property type="match status" value="1"/>
</dbReference>
<accession>Q0EZ24</accession>
<evidence type="ECO:0000256" key="1">
    <source>
        <dbReference type="ARBA" id="ARBA00022598"/>
    </source>
</evidence>
<evidence type="ECO:0000256" key="3">
    <source>
        <dbReference type="ARBA" id="ARBA00022840"/>
    </source>
</evidence>
<keyword evidence="6" id="KW-0804">Transcription</keyword>
<dbReference type="Pfam" id="PF08279">
    <property type="entry name" value="HTH_11"/>
    <property type="match status" value="1"/>
</dbReference>
<protein>
    <recommendedName>
        <fullName evidence="6">Bifunctional ligase/repressor BirA</fullName>
    </recommendedName>
    <alternativeName>
        <fullName evidence="6">Biotin--[acetyl-CoA-carboxylase] ligase</fullName>
        <ecNumber evidence="6">6.3.4.15</ecNumber>
    </alternativeName>
    <alternativeName>
        <fullName evidence="6">Biotin--protein ligase</fullName>
    </alternativeName>
    <alternativeName>
        <fullName evidence="6">Biotin-[acetyl-CoA carboxylase] synthetase</fullName>
    </alternativeName>
</protein>
<dbReference type="InterPro" id="IPR030855">
    <property type="entry name" value="Bifunct_BirA"/>
</dbReference>
<dbReference type="SUPFAM" id="SSF46785">
    <property type="entry name" value="Winged helix' DNA-binding domain"/>
    <property type="match status" value="1"/>
</dbReference>
<evidence type="ECO:0000256" key="6">
    <source>
        <dbReference type="HAMAP-Rule" id="MF_00978"/>
    </source>
</evidence>
<dbReference type="PANTHER" id="PTHR12835">
    <property type="entry name" value="BIOTIN PROTEIN LIGASE"/>
    <property type="match status" value="1"/>
</dbReference>
<dbReference type="GO" id="GO:0004077">
    <property type="term" value="F:biotin--[biotin carboxyl-carrier protein] ligase activity"/>
    <property type="evidence" value="ECO:0007669"/>
    <property type="project" value="UniProtKB-UniRule"/>
</dbReference>
<dbReference type="SUPFAM" id="SSF50037">
    <property type="entry name" value="C-terminal domain of transcriptional repressors"/>
    <property type="match status" value="1"/>
</dbReference>